<dbReference type="AlphaFoldDB" id="A0AA37HR37"/>
<dbReference type="InterPro" id="IPR001258">
    <property type="entry name" value="NHL_repeat"/>
</dbReference>
<evidence type="ECO:0000256" key="5">
    <source>
        <dbReference type="SAM" id="MobiDB-lite"/>
    </source>
</evidence>
<dbReference type="InterPro" id="IPR011042">
    <property type="entry name" value="6-blade_b-propeller_TolB-like"/>
</dbReference>
<evidence type="ECO:0000256" key="1">
    <source>
        <dbReference type="ARBA" id="ARBA00022729"/>
    </source>
</evidence>
<feature type="compositionally biased region" description="Polar residues" evidence="5">
    <location>
        <begin position="153"/>
        <end position="162"/>
    </location>
</feature>
<dbReference type="PROSITE" id="PS51125">
    <property type="entry name" value="NHL"/>
    <property type="match status" value="2"/>
</dbReference>
<proteinExistence type="predicted"/>
<sequence length="387" mass="42880">MLRRLVAVVFLGLTVSTAAEEPLRFEVDPAWPKRLPNDWIMGQAAGVAVDAQDNVWVVQRPRTLTDDEKAASLDPPRTRCCKPAPPVLVFDQAGTLIRSWGGPGEGYQWPHNEHGIHIDHKGFVWLAGNGDTDGQILKFTPDGRFVLQIGKQGPQTDSQDTTRLGKPAGMMVDPETNELYVADGYYNHRVIVFDAETGAFKRMWGAYGKPPTDEKLGPYDPAAEPAAQFRNPVHCVQIARDGLVYVCDRTNNRIQVFAKDGSFVKEMFVERNTRANGAVWELALWPDERQSYLLNADGANNEVRTLSRDTGEVLGRFGRNGRMAGDFHWVHNLAVDSKGNVFTTEVDTGKRAQKFLFRGEMVLRKRAALPQGTALPQGAALQEGAGR</sequence>
<evidence type="ECO:0008006" key="8">
    <source>
        <dbReference type="Google" id="ProtNLM"/>
    </source>
</evidence>
<dbReference type="Gene3D" id="2.120.10.30">
    <property type="entry name" value="TolB, C-terminal domain"/>
    <property type="match status" value="1"/>
</dbReference>
<evidence type="ECO:0000256" key="3">
    <source>
        <dbReference type="ARBA" id="ARBA00023180"/>
    </source>
</evidence>
<keyword evidence="7" id="KW-1185">Reference proteome</keyword>
<gene>
    <name evidence="6" type="ORF">NBEOAGPD_3411</name>
</gene>
<dbReference type="Proteomes" id="UP001055108">
    <property type="component" value="Unassembled WGS sequence"/>
</dbReference>
<evidence type="ECO:0000256" key="2">
    <source>
        <dbReference type="ARBA" id="ARBA00022737"/>
    </source>
</evidence>
<keyword evidence="3" id="KW-0325">Glycoprotein</keyword>
<reference evidence="6" key="1">
    <citation type="journal article" date="2016" name="Front. Microbiol.">
        <title>Genome Sequence of the Piezophilic, Mesophilic Sulfate-Reducing Bacterium Desulfovibrio indicus J2T.</title>
        <authorList>
            <person name="Cao J."/>
            <person name="Maignien L."/>
            <person name="Shao Z."/>
            <person name="Alain K."/>
            <person name="Jebbar M."/>
        </authorList>
    </citation>
    <scope>NUCLEOTIDE SEQUENCE</scope>
    <source>
        <strain evidence="6">NBRC 103626</strain>
    </source>
</reference>
<dbReference type="PANTHER" id="PTHR10680">
    <property type="entry name" value="PEPTIDYL-GLYCINE ALPHA-AMIDATING MONOOXYGENASE"/>
    <property type="match status" value="1"/>
</dbReference>
<evidence type="ECO:0000313" key="7">
    <source>
        <dbReference type="Proteomes" id="UP001055108"/>
    </source>
</evidence>
<accession>A0AA37HR37</accession>
<feature type="repeat" description="NHL" evidence="4">
    <location>
        <begin position="167"/>
        <end position="196"/>
    </location>
</feature>
<dbReference type="GO" id="GO:0005576">
    <property type="term" value="C:extracellular region"/>
    <property type="evidence" value="ECO:0007669"/>
    <property type="project" value="TreeGrafter"/>
</dbReference>
<dbReference type="RefSeq" id="WP_238304053.1">
    <property type="nucleotide sequence ID" value="NZ_BPQM01000084.1"/>
</dbReference>
<evidence type="ECO:0000313" key="6">
    <source>
        <dbReference type="EMBL" id="GJD80171.1"/>
    </source>
</evidence>
<feature type="region of interest" description="Disordered" evidence="5">
    <location>
        <begin position="150"/>
        <end position="169"/>
    </location>
</feature>
<evidence type="ECO:0000256" key="4">
    <source>
        <dbReference type="PROSITE-ProRule" id="PRU00504"/>
    </source>
</evidence>
<dbReference type="EMBL" id="BPQM01000084">
    <property type="protein sequence ID" value="GJD80171.1"/>
    <property type="molecule type" value="Genomic_DNA"/>
</dbReference>
<comment type="caution">
    <text evidence="6">The sequence shown here is derived from an EMBL/GenBank/DDBJ whole genome shotgun (WGS) entry which is preliminary data.</text>
</comment>
<name>A0AA37HR37_9HYPH</name>
<feature type="repeat" description="NHL" evidence="4">
    <location>
        <begin position="240"/>
        <end position="260"/>
    </location>
</feature>
<protein>
    <recommendedName>
        <fullName evidence="8">NHL repeat containing protein</fullName>
    </recommendedName>
</protein>
<keyword evidence="1" id="KW-0732">Signal</keyword>
<reference evidence="6" key="2">
    <citation type="submission" date="2021-08" db="EMBL/GenBank/DDBJ databases">
        <authorList>
            <person name="Tani A."/>
            <person name="Ola A."/>
            <person name="Ogura Y."/>
            <person name="Katsura K."/>
            <person name="Hayashi T."/>
        </authorList>
    </citation>
    <scope>NUCLEOTIDE SEQUENCE</scope>
    <source>
        <strain evidence="6">NBRC 103626</strain>
    </source>
</reference>
<organism evidence="6 7">
    <name type="scientific">Methylobacterium gregans</name>
    <dbReference type="NCBI Taxonomy" id="374424"/>
    <lineage>
        <taxon>Bacteria</taxon>
        <taxon>Pseudomonadati</taxon>
        <taxon>Pseudomonadota</taxon>
        <taxon>Alphaproteobacteria</taxon>
        <taxon>Hyphomicrobiales</taxon>
        <taxon>Methylobacteriaceae</taxon>
        <taxon>Methylobacterium</taxon>
    </lineage>
</organism>
<dbReference type="Pfam" id="PF01436">
    <property type="entry name" value="NHL"/>
    <property type="match status" value="2"/>
</dbReference>
<keyword evidence="2" id="KW-0677">Repeat</keyword>
<dbReference type="SUPFAM" id="SSF63829">
    <property type="entry name" value="Calcium-dependent phosphotriesterase"/>
    <property type="match status" value="1"/>
</dbReference>
<dbReference type="PANTHER" id="PTHR10680:SF14">
    <property type="entry name" value="PEPTIDYL-GLYCINE ALPHA-AMIDATING MONOOXYGENASE"/>
    <property type="match status" value="1"/>
</dbReference>